<dbReference type="OrthoDB" id="2103031at2759"/>
<reference evidence="2" key="1">
    <citation type="submission" date="2021-06" db="EMBL/GenBank/DDBJ databases">
        <authorList>
            <person name="Kallberg Y."/>
            <person name="Tangrot J."/>
            <person name="Rosling A."/>
        </authorList>
    </citation>
    <scope>NUCLEOTIDE SEQUENCE</scope>
    <source>
        <strain evidence="2">BR232B</strain>
    </source>
</reference>
<organism evidence="2 3">
    <name type="scientific">Paraglomus brasilianum</name>
    <dbReference type="NCBI Taxonomy" id="144538"/>
    <lineage>
        <taxon>Eukaryota</taxon>
        <taxon>Fungi</taxon>
        <taxon>Fungi incertae sedis</taxon>
        <taxon>Mucoromycota</taxon>
        <taxon>Glomeromycotina</taxon>
        <taxon>Glomeromycetes</taxon>
        <taxon>Paraglomerales</taxon>
        <taxon>Paraglomeraceae</taxon>
        <taxon>Paraglomus</taxon>
    </lineage>
</organism>
<sequence>MVDESNRTNPSEDQKPTRDYIDSYIDSLDSSLGDFLKKSQPKYDPSLNSDLPSTPPPSNASESAESNARTWTDNSPKSDRSFLLDIADAPTINPLLFEDNKIIRDNQLQEKIDDKPDSIAPNVNKGIFDQKREIHEAALLNCSDLHSDLQECFIKGSWFDKATLCHGARRKFWKCFDDQKVILKDLGYGAPYKTKEQNERTLWEADRIGQNDSAKQQDA</sequence>
<evidence type="ECO:0000313" key="3">
    <source>
        <dbReference type="Proteomes" id="UP000789739"/>
    </source>
</evidence>
<protein>
    <submittedName>
        <fullName evidence="2">8088_t:CDS:1</fullName>
    </submittedName>
</protein>
<evidence type="ECO:0000313" key="2">
    <source>
        <dbReference type="EMBL" id="CAG8582924.1"/>
    </source>
</evidence>
<feature type="compositionally biased region" description="Low complexity" evidence="1">
    <location>
        <begin position="59"/>
        <end position="68"/>
    </location>
</feature>
<dbReference type="AlphaFoldDB" id="A0A9N9C0V8"/>
<dbReference type="Proteomes" id="UP000789739">
    <property type="component" value="Unassembled WGS sequence"/>
</dbReference>
<keyword evidence="3" id="KW-1185">Reference proteome</keyword>
<evidence type="ECO:0000256" key="1">
    <source>
        <dbReference type="SAM" id="MobiDB-lite"/>
    </source>
</evidence>
<gene>
    <name evidence="2" type="ORF">PBRASI_LOCUS6719</name>
</gene>
<comment type="caution">
    <text evidence="2">The sequence shown here is derived from an EMBL/GenBank/DDBJ whole genome shotgun (WGS) entry which is preliminary data.</text>
</comment>
<accession>A0A9N9C0V8</accession>
<feature type="region of interest" description="Disordered" evidence="1">
    <location>
        <begin position="195"/>
        <end position="219"/>
    </location>
</feature>
<proteinExistence type="predicted"/>
<feature type="region of interest" description="Disordered" evidence="1">
    <location>
        <begin position="32"/>
        <end position="77"/>
    </location>
</feature>
<name>A0A9N9C0V8_9GLOM</name>
<dbReference type="EMBL" id="CAJVPI010000928">
    <property type="protein sequence ID" value="CAG8582924.1"/>
    <property type="molecule type" value="Genomic_DNA"/>
</dbReference>